<dbReference type="EMBL" id="JAACJO010000003">
    <property type="protein sequence ID" value="KAF5360465.1"/>
    <property type="molecule type" value="Genomic_DNA"/>
</dbReference>
<dbReference type="AlphaFoldDB" id="A0A8H5G903"/>
<dbReference type="OrthoDB" id="2124139at2759"/>
<evidence type="ECO:0000256" key="1">
    <source>
        <dbReference type="SAM" id="MobiDB-lite"/>
    </source>
</evidence>
<sequence length="639" mass="72901">MSHVSTIDQRTYNHILPHLLKNFIMSHPSMYQLPTRLNDAAIYDWENKLLSSTESEGPSSYELSTALFERDTFLDNRRCVVCGIRDVDCFVDGHISGGEPEKFMWADLKERGWIPIQADRLPHHELRNSLSMCLNHYNNFFERYNFFIRFMPQKFVFVNYSDNPNLRQSHGKAIALDIKERNTPFPSLFLIHEMRVRGFHPFQPIAPGMPKYKDITWQDWIISEGLFDDVTGTFKRHEMTGADWTDSKMSPSSLQIGTTLEFNQIVVEEILKATWQSASWKACVEASEAKDRNESAAISSDLGILWFGFDLMGSPPKLHPPSRRPRNYTRQDDGSRKDLQKVGQMHVNPGNLQKHEVIDREVGENVVQAGSDRNPWPFYIRKVGDSSSNACSSTAPFPSAFNSLESIDIAMSAEPLLEFMIPFEKGQPPPGYGWDNRLLSQLGTRTAFGTGIEDRDIFLGHPRCVVCGAPETNGGLQISHILGRAEKICWSNLIKNGWLPLQAKVVPETDPRNGWMLCDIHHGEFDRYRFFIRFVPEANRFILINFSNDPTLQAFHGKAVGLDIKDRHAPFPSLFLIHEQRVRGFHPFEPRSPTVFTQPGTIPWQDWISVEQVFDNTTDTFKRAEVPALPSIQSGSTGQ</sequence>
<proteinExistence type="predicted"/>
<evidence type="ECO:0000259" key="2">
    <source>
        <dbReference type="Pfam" id="PF13391"/>
    </source>
</evidence>
<evidence type="ECO:0000313" key="3">
    <source>
        <dbReference type="EMBL" id="KAF5360465.1"/>
    </source>
</evidence>
<protein>
    <recommendedName>
        <fullName evidence="2">HNH nuclease domain-containing protein</fullName>
    </recommendedName>
</protein>
<name>A0A8H5G903_9AGAR</name>
<keyword evidence="4" id="KW-1185">Reference proteome</keyword>
<dbReference type="Proteomes" id="UP000559027">
    <property type="component" value="Unassembled WGS sequence"/>
</dbReference>
<feature type="compositionally biased region" description="Basic and acidic residues" evidence="1">
    <location>
        <begin position="329"/>
        <end position="338"/>
    </location>
</feature>
<feature type="region of interest" description="Disordered" evidence="1">
    <location>
        <begin position="316"/>
        <end position="338"/>
    </location>
</feature>
<accession>A0A8H5G903</accession>
<gene>
    <name evidence="3" type="ORF">D9756_004541</name>
</gene>
<dbReference type="Pfam" id="PF13391">
    <property type="entry name" value="HNH_2"/>
    <property type="match status" value="1"/>
</dbReference>
<dbReference type="InterPro" id="IPR003615">
    <property type="entry name" value="HNH_nuc"/>
</dbReference>
<evidence type="ECO:0000313" key="4">
    <source>
        <dbReference type="Proteomes" id="UP000559027"/>
    </source>
</evidence>
<feature type="domain" description="HNH nuclease" evidence="2">
    <location>
        <begin position="464"/>
        <end position="532"/>
    </location>
</feature>
<comment type="caution">
    <text evidence="3">The sequence shown here is derived from an EMBL/GenBank/DDBJ whole genome shotgun (WGS) entry which is preliminary data.</text>
</comment>
<organism evidence="3 4">
    <name type="scientific">Leucocoprinus leucothites</name>
    <dbReference type="NCBI Taxonomy" id="201217"/>
    <lineage>
        <taxon>Eukaryota</taxon>
        <taxon>Fungi</taxon>
        <taxon>Dikarya</taxon>
        <taxon>Basidiomycota</taxon>
        <taxon>Agaricomycotina</taxon>
        <taxon>Agaricomycetes</taxon>
        <taxon>Agaricomycetidae</taxon>
        <taxon>Agaricales</taxon>
        <taxon>Agaricineae</taxon>
        <taxon>Agaricaceae</taxon>
        <taxon>Leucocoprinus</taxon>
    </lineage>
</organism>
<reference evidence="3 4" key="1">
    <citation type="journal article" date="2020" name="ISME J.">
        <title>Uncovering the hidden diversity of litter-decomposition mechanisms in mushroom-forming fungi.</title>
        <authorList>
            <person name="Floudas D."/>
            <person name="Bentzer J."/>
            <person name="Ahren D."/>
            <person name="Johansson T."/>
            <person name="Persson P."/>
            <person name="Tunlid A."/>
        </authorList>
    </citation>
    <scope>NUCLEOTIDE SEQUENCE [LARGE SCALE GENOMIC DNA]</scope>
    <source>
        <strain evidence="3 4">CBS 146.42</strain>
    </source>
</reference>